<dbReference type="AlphaFoldDB" id="A0ABD1UQN5"/>
<name>A0ABD1UQN5_9LAMI</name>
<sequence length="158" mass="17961">MFAIISCVSIVDVISHGGDGAGDPPQQPSHRLASACECYFNLQGDRSPNEYRMVCAAVDRLAANRYHDYKLKVYNHLKAHGPSRPYDKISTEDWQKCIDFFTSPTFVDKLVELRETQHTQVASNGAWLDDVLLQRRFSENDEVTFVWLDGFRKAPLPP</sequence>
<evidence type="ECO:0000313" key="2">
    <source>
        <dbReference type="Proteomes" id="UP001604336"/>
    </source>
</evidence>
<protein>
    <submittedName>
        <fullName evidence="1">Uncharacterized protein</fullName>
    </submittedName>
</protein>
<dbReference type="Proteomes" id="UP001604336">
    <property type="component" value="Unassembled WGS sequence"/>
</dbReference>
<organism evidence="1 2">
    <name type="scientific">Abeliophyllum distichum</name>
    <dbReference type="NCBI Taxonomy" id="126358"/>
    <lineage>
        <taxon>Eukaryota</taxon>
        <taxon>Viridiplantae</taxon>
        <taxon>Streptophyta</taxon>
        <taxon>Embryophyta</taxon>
        <taxon>Tracheophyta</taxon>
        <taxon>Spermatophyta</taxon>
        <taxon>Magnoliopsida</taxon>
        <taxon>eudicotyledons</taxon>
        <taxon>Gunneridae</taxon>
        <taxon>Pentapetalae</taxon>
        <taxon>asterids</taxon>
        <taxon>lamiids</taxon>
        <taxon>Lamiales</taxon>
        <taxon>Oleaceae</taxon>
        <taxon>Forsythieae</taxon>
        <taxon>Abeliophyllum</taxon>
    </lineage>
</organism>
<dbReference type="EMBL" id="JBFOLK010000003">
    <property type="protein sequence ID" value="KAL2527271.1"/>
    <property type="molecule type" value="Genomic_DNA"/>
</dbReference>
<evidence type="ECO:0000313" key="1">
    <source>
        <dbReference type="EMBL" id="KAL2527271.1"/>
    </source>
</evidence>
<keyword evidence="2" id="KW-1185">Reference proteome</keyword>
<gene>
    <name evidence="1" type="ORF">Adt_12325</name>
</gene>
<comment type="caution">
    <text evidence="1">The sequence shown here is derived from an EMBL/GenBank/DDBJ whole genome shotgun (WGS) entry which is preliminary data.</text>
</comment>
<proteinExistence type="predicted"/>
<accession>A0ABD1UQN5</accession>
<reference evidence="2" key="1">
    <citation type="submission" date="2024-07" db="EMBL/GenBank/DDBJ databases">
        <title>Two chromosome-level genome assemblies of Korean endemic species Abeliophyllum distichum and Forsythia ovata (Oleaceae).</title>
        <authorList>
            <person name="Jang H."/>
        </authorList>
    </citation>
    <scope>NUCLEOTIDE SEQUENCE [LARGE SCALE GENOMIC DNA]</scope>
</reference>